<name>A0A8K0WJH7_9HYPO</name>
<reference evidence="2" key="1">
    <citation type="journal article" date="2021" name="Nat. Commun.">
        <title>Genetic determinants of endophytism in the Arabidopsis root mycobiome.</title>
        <authorList>
            <person name="Mesny F."/>
            <person name="Miyauchi S."/>
            <person name="Thiergart T."/>
            <person name="Pickel B."/>
            <person name="Atanasova L."/>
            <person name="Karlsson M."/>
            <person name="Huettel B."/>
            <person name="Barry K.W."/>
            <person name="Haridas S."/>
            <person name="Chen C."/>
            <person name="Bauer D."/>
            <person name="Andreopoulos W."/>
            <person name="Pangilinan J."/>
            <person name="LaButti K."/>
            <person name="Riley R."/>
            <person name="Lipzen A."/>
            <person name="Clum A."/>
            <person name="Drula E."/>
            <person name="Henrissat B."/>
            <person name="Kohler A."/>
            <person name="Grigoriev I.V."/>
            <person name="Martin F.M."/>
            <person name="Hacquard S."/>
        </authorList>
    </citation>
    <scope>NUCLEOTIDE SEQUENCE</scope>
    <source>
        <strain evidence="2">MPI-CAGE-CH-0235</strain>
    </source>
</reference>
<dbReference type="EMBL" id="JAGPNK010000033">
    <property type="protein sequence ID" value="KAH7303454.1"/>
    <property type="molecule type" value="Genomic_DNA"/>
</dbReference>
<dbReference type="AlphaFoldDB" id="A0A8K0WJH7"/>
<feature type="transmembrane region" description="Helical" evidence="1">
    <location>
        <begin position="99"/>
        <end position="125"/>
    </location>
</feature>
<feature type="transmembrane region" description="Helical" evidence="1">
    <location>
        <begin position="137"/>
        <end position="160"/>
    </location>
</feature>
<evidence type="ECO:0008006" key="4">
    <source>
        <dbReference type="Google" id="ProtNLM"/>
    </source>
</evidence>
<protein>
    <recommendedName>
        <fullName evidence="4">MARVEL domain-containing protein</fullName>
    </recommendedName>
</protein>
<dbReference type="PANTHER" id="PTHR42083">
    <property type="entry name" value="MARVEL DOMAIN-CONTAINING PROTEIN"/>
    <property type="match status" value="1"/>
</dbReference>
<dbReference type="PANTHER" id="PTHR42083:SF1">
    <property type="entry name" value="MARVEL DOMAIN-CONTAINING PROTEIN"/>
    <property type="match status" value="1"/>
</dbReference>
<feature type="transmembrane region" description="Helical" evidence="1">
    <location>
        <begin position="180"/>
        <end position="204"/>
    </location>
</feature>
<keyword evidence="3" id="KW-1185">Reference proteome</keyword>
<proteinExistence type="predicted"/>
<gene>
    <name evidence="2" type="ORF">B0I35DRAFT_364953</name>
</gene>
<evidence type="ECO:0000313" key="2">
    <source>
        <dbReference type="EMBL" id="KAH7303454.1"/>
    </source>
</evidence>
<evidence type="ECO:0000313" key="3">
    <source>
        <dbReference type="Proteomes" id="UP000813444"/>
    </source>
</evidence>
<organism evidence="2 3">
    <name type="scientific">Stachybotrys elegans</name>
    <dbReference type="NCBI Taxonomy" id="80388"/>
    <lineage>
        <taxon>Eukaryota</taxon>
        <taxon>Fungi</taxon>
        <taxon>Dikarya</taxon>
        <taxon>Ascomycota</taxon>
        <taxon>Pezizomycotina</taxon>
        <taxon>Sordariomycetes</taxon>
        <taxon>Hypocreomycetidae</taxon>
        <taxon>Hypocreales</taxon>
        <taxon>Stachybotryaceae</taxon>
        <taxon>Stachybotrys</taxon>
    </lineage>
</organism>
<accession>A0A8K0WJH7</accession>
<keyword evidence="1" id="KW-0472">Membrane</keyword>
<keyword evidence="1" id="KW-0812">Transmembrane</keyword>
<dbReference type="Proteomes" id="UP000813444">
    <property type="component" value="Unassembled WGS sequence"/>
</dbReference>
<evidence type="ECO:0000256" key="1">
    <source>
        <dbReference type="SAM" id="Phobius"/>
    </source>
</evidence>
<comment type="caution">
    <text evidence="2">The sequence shown here is derived from an EMBL/GenBank/DDBJ whole genome shotgun (WGS) entry which is preliminary data.</text>
</comment>
<dbReference type="OrthoDB" id="5363290at2759"/>
<keyword evidence="1" id="KW-1133">Transmembrane helix</keyword>
<sequence>MKAVELGRSARDLAGTASQFRQADKGELGRQAGQSAFAQGADVGKQAGKTWLKTFEVIPRLICRGTQFIFAIIACGFYGNRVDADRRGDDGYSPEWLFAITVAGISAISAALFMAVAPLSALPVIGSRLKLFKTYRAFAWDLGLFICWLVVFGIFAAIFLHRDGEDARYKGSNTTAMRTAVWVDLVNAIFWMFSGAYGCIKVFLGEKVDNAVGRVGNRIFRRKAASAKETELNNYAGNV</sequence>